<dbReference type="AlphaFoldDB" id="A0A494XPV8"/>
<evidence type="ECO:0000313" key="1">
    <source>
        <dbReference type="EMBL" id="RKP50179.1"/>
    </source>
</evidence>
<proteinExistence type="predicted"/>
<dbReference type="EMBL" id="RBZU01000009">
    <property type="protein sequence ID" value="RKP50179.1"/>
    <property type="molecule type" value="Genomic_DNA"/>
</dbReference>
<evidence type="ECO:0000313" key="2">
    <source>
        <dbReference type="Proteomes" id="UP000270342"/>
    </source>
</evidence>
<dbReference type="Proteomes" id="UP000270342">
    <property type="component" value="Unassembled WGS sequence"/>
</dbReference>
<comment type="caution">
    <text evidence="1">The sequence shown here is derived from an EMBL/GenBank/DDBJ whole genome shotgun (WGS) entry which is preliminary data.</text>
</comment>
<sequence>MTVTVPSGSQRCFSRTLAFFKDVDDRWRTRAWAVAMVADSAGGYREAYSDHLTQYRRDGAGATRAIDTGNVNHVGGVLGH</sequence>
<reference evidence="1 2" key="1">
    <citation type="submission" date="2018-10" db="EMBL/GenBank/DDBJ databases">
        <title>Robbsia sp. DHC34, isolated from soil.</title>
        <authorList>
            <person name="Gao Z.-H."/>
            <person name="Qiu L.-H."/>
        </authorList>
    </citation>
    <scope>NUCLEOTIDE SEQUENCE [LARGE SCALE GENOMIC DNA]</scope>
    <source>
        <strain evidence="1 2">DHC34</strain>
    </source>
</reference>
<accession>A0A494XPV8</accession>
<name>A0A494XPV8_9BURK</name>
<gene>
    <name evidence="1" type="ORF">D7S86_18715</name>
</gene>
<protein>
    <submittedName>
        <fullName evidence="1">Uncharacterized protein</fullName>
    </submittedName>
</protein>
<organism evidence="1 2">
    <name type="scientific">Pararobbsia silviterrae</name>
    <dbReference type="NCBI Taxonomy" id="1792498"/>
    <lineage>
        <taxon>Bacteria</taxon>
        <taxon>Pseudomonadati</taxon>
        <taxon>Pseudomonadota</taxon>
        <taxon>Betaproteobacteria</taxon>
        <taxon>Burkholderiales</taxon>
        <taxon>Burkholderiaceae</taxon>
        <taxon>Pararobbsia</taxon>
    </lineage>
</organism>
<keyword evidence="2" id="KW-1185">Reference proteome</keyword>